<evidence type="ECO:0000313" key="2">
    <source>
        <dbReference type="Proteomes" id="UP000827544"/>
    </source>
</evidence>
<sequence>MVKKINKDILAILLNNHSQIVKRAEFIVDILYKSKRMMHPFKVVGIHGFTKEHLKVSGYDANGYEDVEEIPLEYIYDDTEVNVMLEEIAEQERIHMENQKYYKELQESEEIKLLKKLIKKYPHITGGE</sequence>
<dbReference type="EMBL" id="OK499992">
    <property type="protein sequence ID" value="UGO50945.1"/>
    <property type="molecule type" value="Genomic_DNA"/>
</dbReference>
<keyword evidence="2" id="KW-1185">Reference proteome</keyword>
<protein>
    <submittedName>
        <fullName evidence="1">Uncharacterized protein</fullName>
    </submittedName>
</protein>
<reference evidence="1" key="1">
    <citation type="submission" date="2021-10" db="EMBL/GenBank/DDBJ databases">
        <authorList>
            <person name="Lavering E.D."/>
            <person name="James R."/>
            <person name="Fairholm J.D."/>
            <person name="Ogilvie B.H."/>
            <person name="Thurgood T.L."/>
            <person name="Robison R.A."/>
            <person name="Grose J.H."/>
        </authorList>
    </citation>
    <scope>NUCLEOTIDE SEQUENCE</scope>
</reference>
<gene>
    <name evidence="1" type="ORF">NATE_92</name>
</gene>
<evidence type="ECO:0000313" key="1">
    <source>
        <dbReference type="EMBL" id="UGO50945.1"/>
    </source>
</evidence>
<name>A0AAE8YUD7_9CAUD</name>
<proteinExistence type="predicted"/>
<accession>A0AAE8YUD7</accession>
<dbReference type="Proteomes" id="UP000827544">
    <property type="component" value="Segment"/>
</dbReference>
<organism evidence="1 2">
    <name type="scientific">Bacillus phage vB_BanS_Nate</name>
    <dbReference type="NCBI Taxonomy" id="2894788"/>
    <lineage>
        <taxon>Viruses</taxon>
        <taxon>Duplodnaviria</taxon>
        <taxon>Heunggongvirae</taxon>
        <taxon>Uroviricota</taxon>
        <taxon>Caudoviricetes</taxon>
        <taxon>Joanripponvirinae</taxon>
        <taxon>Natevirus</taxon>
        <taxon>Natevirus nate</taxon>
    </lineage>
</organism>